<feature type="domain" description="Leucine-binding protein" evidence="3">
    <location>
        <begin position="13"/>
        <end position="180"/>
    </location>
</feature>
<dbReference type="SUPFAM" id="SSF53822">
    <property type="entry name" value="Periplasmic binding protein-like I"/>
    <property type="match status" value="1"/>
</dbReference>
<evidence type="ECO:0000256" key="1">
    <source>
        <dbReference type="ARBA" id="ARBA00010062"/>
    </source>
</evidence>
<evidence type="ECO:0000313" key="5">
    <source>
        <dbReference type="Proteomes" id="UP000256763"/>
    </source>
</evidence>
<dbReference type="AlphaFoldDB" id="A0A3E0WN19"/>
<protein>
    <recommendedName>
        <fullName evidence="3">Leucine-binding protein domain-containing protein</fullName>
    </recommendedName>
</protein>
<sequence length="216" mass="23850">MRWSNVWGRGARARRAPPRANDFSRQLAEAQTSGAKIVALATAGDDATNAIRQAYELGLMQGDQTVVGLLIPETLPQQLGLYVSSGVKLTTAFYWNYDDKTRDWTERFRARTGATGTMFSAGIYSVVGHYLKAIEAAGTDDPSAVIAKMRELPVEDVFARNGRLREDGRMVHDMYLAEIKRPAESTATGDYFTILQTIPGDVAFRSMEDGNCPYVE</sequence>
<proteinExistence type="inferred from homology"/>
<dbReference type="Gene3D" id="3.40.50.2300">
    <property type="match status" value="1"/>
</dbReference>
<keyword evidence="2" id="KW-0732">Signal</keyword>
<reference evidence="5" key="1">
    <citation type="submission" date="2017-05" db="EMBL/GenBank/DDBJ databases">
        <authorList>
            <person name="Sharma S."/>
            <person name="Sidhu C."/>
            <person name="Pinnaka A.K."/>
        </authorList>
    </citation>
    <scope>NUCLEOTIDE SEQUENCE [LARGE SCALE GENOMIC DNA]</scope>
    <source>
        <strain evidence="5">AK93</strain>
    </source>
</reference>
<dbReference type="EMBL" id="NFZW01000016">
    <property type="protein sequence ID" value="RFA34370.1"/>
    <property type="molecule type" value="Genomic_DNA"/>
</dbReference>
<evidence type="ECO:0000259" key="3">
    <source>
        <dbReference type="Pfam" id="PF13458"/>
    </source>
</evidence>
<name>A0A3E0WN19_9GAMM</name>
<comment type="similarity">
    <text evidence="1">Belongs to the leucine-binding protein family.</text>
</comment>
<dbReference type="PANTHER" id="PTHR30483:SF6">
    <property type="entry name" value="PERIPLASMIC BINDING PROTEIN OF ABC TRANSPORTER FOR NATURAL AMINO ACIDS"/>
    <property type="match status" value="1"/>
</dbReference>
<evidence type="ECO:0000256" key="2">
    <source>
        <dbReference type="ARBA" id="ARBA00022729"/>
    </source>
</evidence>
<evidence type="ECO:0000313" key="4">
    <source>
        <dbReference type="EMBL" id="RFA34370.1"/>
    </source>
</evidence>
<organism evidence="4 5">
    <name type="scientific">Alkalilimnicola ehrlichii</name>
    <dbReference type="NCBI Taxonomy" id="351052"/>
    <lineage>
        <taxon>Bacteria</taxon>
        <taxon>Pseudomonadati</taxon>
        <taxon>Pseudomonadota</taxon>
        <taxon>Gammaproteobacteria</taxon>
        <taxon>Chromatiales</taxon>
        <taxon>Ectothiorhodospiraceae</taxon>
        <taxon>Alkalilimnicola</taxon>
    </lineage>
</organism>
<dbReference type="InterPro" id="IPR028082">
    <property type="entry name" value="Peripla_BP_I"/>
</dbReference>
<comment type="caution">
    <text evidence="4">The sequence shown here is derived from an EMBL/GenBank/DDBJ whole genome shotgun (WGS) entry which is preliminary data.</text>
</comment>
<dbReference type="PANTHER" id="PTHR30483">
    <property type="entry name" value="LEUCINE-SPECIFIC-BINDING PROTEIN"/>
    <property type="match status" value="1"/>
</dbReference>
<dbReference type="InterPro" id="IPR028081">
    <property type="entry name" value="Leu-bd"/>
</dbReference>
<accession>A0A3E0WN19</accession>
<dbReference type="Pfam" id="PF13458">
    <property type="entry name" value="Peripla_BP_6"/>
    <property type="match status" value="1"/>
</dbReference>
<dbReference type="InterPro" id="IPR051010">
    <property type="entry name" value="BCAA_transport"/>
</dbReference>
<dbReference type="Proteomes" id="UP000256763">
    <property type="component" value="Unassembled WGS sequence"/>
</dbReference>
<keyword evidence="5" id="KW-1185">Reference proteome</keyword>
<gene>
    <name evidence="4" type="ORF">CAL65_15100</name>
</gene>